<dbReference type="OrthoDB" id="9796817at2"/>
<dbReference type="Gene3D" id="3.10.105.10">
    <property type="entry name" value="Dipeptide-binding Protein, Domain 3"/>
    <property type="match status" value="1"/>
</dbReference>
<evidence type="ECO:0000313" key="6">
    <source>
        <dbReference type="EMBL" id="TLS54039.1"/>
    </source>
</evidence>
<dbReference type="GO" id="GO:0043190">
    <property type="term" value="C:ATP-binding cassette (ABC) transporter complex"/>
    <property type="evidence" value="ECO:0007669"/>
    <property type="project" value="InterPro"/>
</dbReference>
<dbReference type="Gene3D" id="3.90.76.10">
    <property type="entry name" value="Dipeptide-binding Protein, Domain 1"/>
    <property type="match status" value="1"/>
</dbReference>
<reference evidence="6 7" key="1">
    <citation type="submission" date="2019-05" db="EMBL/GenBank/DDBJ databases">
        <authorList>
            <person name="Narsing Rao M.P."/>
            <person name="Li W.J."/>
        </authorList>
    </citation>
    <scope>NUCLEOTIDE SEQUENCE [LARGE SCALE GENOMIC DNA]</scope>
    <source>
        <strain evidence="6 7">SYSU_K30003</strain>
    </source>
</reference>
<dbReference type="Pfam" id="PF00496">
    <property type="entry name" value="SBP_bac_5"/>
    <property type="match status" value="1"/>
</dbReference>
<dbReference type="AlphaFoldDB" id="A0A5R9GFS1"/>
<dbReference type="PANTHER" id="PTHR30290">
    <property type="entry name" value="PERIPLASMIC BINDING COMPONENT OF ABC TRANSPORTER"/>
    <property type="match status" value="1"/>
</dbReference>
<dbReference type="SUPFAM" id="SSF53850">
    <property type="entry name" value="Periplasmic binding protein-like II"/>
    <property type="match status" value="1"/>
</dbReference>
<gene>
    <name evidence="6" type="ORF">FE782_01425</name>
</gene>
<dbReference type="GO" id="GO:0015833">
    <property type="term" value="P:peptide transport"/>
    <property type="evidence" value="ECO:0007669"/>
    <property type="project" value="TreeGrafter"/>
</dbReference>
<dbReference type="InterPro" id="IPR030678">
    <property type="entry name" value="Peptide/Ni-bd"/>
</dbReference>
<dbReference type="InterPro" id="IPR039424">
    <property type="entry name" value="SBP_5"/>
</dbReference>
<evidence type="ECO:0000259" key="5">
    <source>
        <dbReference type="Pfam" id="PF00496"/>
    </source>
</evidence>
<comment type="caution">
    <text evidence="6">The sequence shown here is derived from an EMBL/GenBank/DDBJ whole genome shotgun (WGS) entry which is preliminary data.</text>
</comment>
<evidence type="ECO:0000256" key="3">
    <source>
        <dbReference type="ARBA" id="ARBA00022729"/>
    </source>
</evidence>
<protein>
    <submittedName>
        <fullName evidence="6">ABC transporter substrate-binding protein</fullName>
    </submittedName>
</protein>
<evidence type="ECO:0000256" key="2">
    <source>
        <dbReference type="ARBA" id="ARBA00022448"/>
    </source>
</evidence>
<accession>A0A5R9GFS1</accession>
<name>A0A5R9GFS1_9BACL</name>
<dbReference type="GO" id="GO:1904680">
    <property type="term" value="F:peptide transmembrane transporter activity"/>
    <property type="evidence" value="ECO:0007669"/>
    <property type="project" value="TreeGrafter"/>
</dbReference>
<comment type="similarity">
    <text evidence="1">Belongs to the bacterial solute-binding protein 5 family.</text>
</comment>
<keyword evidence="2" id="KW-0813">Transport</keyword>
<keyword evidence="7" id="KW-1185">Reference proteome</keyword>
<dbReference type="CDD" id="cd08498">
    <property type="entry name" value="PBP2_NikA_DppA_OppA_like_2"/>
    <property type="match status" value="1"/>
</dbReference>
<feature type="signal peptide" evidence="4">
    <location>
        <begin position="1"/>
        <end position="30"/>
    </location>
</feature>
<evidence type="ECO:0000256" key="4">
    <source>
        <dbReference type="SAM" id="SignalP"/>
    </source>
</evidence>
<dbReference type="PIRSF" id="PIRSF002741">
    <property type="entry name" value="MppA"/>
    <property type="match status" value="1"/>
</dbReference>
<dbReference type="Gene3D" id="3.40.190.10">
    <property type="entry name" value="Periplasmic binding protein-like II"/>
    <property type="match status" value="1"/>
</dbReference>
<dbReference type="RefSeq" id="WP_138191756.1">
    <property type="nucleotide sequence ID" value="NZ_VCIW01000001.1"/>
</dbReference>
<organism evidence="6 7">
    <name type="scientific">Paenibacillus antri</name>
    <dbReference type="NCBI Taxonomy" id="2582848"/>
    <lineage>
        <taxon>Bacteria</taxon>
        <taxon>Bacillati</taxon>
        <taxon>Bacillota</taxon>
        <taxon>Bacilli</taxon>
        <taxon>Bacillales</taxon>
        <taxon>Paenibacillaceae</taxon>
        <taxon>Paenibacillus</taxon>
    </lineage>
</organism>
<dbReference type="PROSITE" id="PS51257">
    <property type="entry name" value="PROKAR_LIPOPROTEIN"/>
    <property type="match status" value="1"/>
</dbReference>
<dbReference type="GO" id="GO:0042597">
    <property type="term" value="C:periplasmic space"/>
    <property type="evidence" value="ECO:0007669"/>
    <property type="project" value="UniProtKB-ARBA"/>
</dbReference>
<dbReference type="InterPro" id="IPR000914">
    <property type="entry name" value="SBP_5_dom"/>
</dbReference>
<proteinExistence type="inferred from homology"/>
<feature type="domain" description="Solute-binding protein family 5" evidence="5">
    <location>
        <begin position="89"/>
        <end position="447"/>
    </location>
</feature>
<evidence type="ECO:0000256" key="1">
    <source>
        <dbReference type="ARBA" id="ARBA00005695"/>
    </source>
</evidence>
<dbReference type="EMBL" id="VCIW01000001">
    <property type="protein sequence ID" value="TLS54039.1"/>
    <property type="molecule type" value="Genomic_DNA"/>
</dbReference>
<sequence length="526" mass="58680">MKKRSLSRWGTRASAIALLLLAACGGQGGANESASEPAAAGAAESGEVLTIALSQDVDTFDTHNTTAISTEAVMVNLQSYLLKRDHDSKVQPHLAESYESVDDVTWAFALKEGITFHNGDPLTSEDVKFSLERVALDNKLVQHQNYKTIKEVEIIDETRFNIITNGPDPVLPYRIAREASGIFPKKYIEEVGWEGYLKHPVGSGPYEFVEWRKGDRLVLSKYDDYFAGDVAQWDTVVFRTIIENSTRIGEALTGGVDIASNIPPTDLERVENNDGTTIVPNDTTTVMMLMVNQNPEFKTSDPKVREAIDYAIDKQALIDKFTDGTAAPTRTRIVPGVPGFEESLYNTSRYDPERTRQLLEEAGYGEGNPLEITYTASQGRSYADSEMAQMITGMLEAAGIKVNLQLLEASQYVDVRTNGKNAELLGTGWNNTMFDPSLALIHFHSTYNPKGFGYNNPLVDELLDRAAVNMNPEERAEQYKEVQRIAAEELPYIYLYRSNEYYSVGDDIEFTPRVDSMFYVEEIKSK</sequence>
<keyword evidence="3 4" id="KW-0732">Signal</keyword>
<dbReference type="Proteomes" id="UP000309676">
    <property type="component" value="Unassembled WGS sequence"/>
</dbReference>
<evidence type="ECO:0000313" key="7">
    <source>
        <dbReference type="Proteomes" id="UP000309676"/>
    </source>
</evidence>
<feature type="chain" id="PRO_5024285444" evidence="4">
    <location>
        <begin position="31"/>
        <end position="526"/>
    </location>
</feature>
<dbReference type="PANTHER" id="PTHR30290:SF9">
    <property type="entry name" value="OLIGOPEPTIDE-BINDING PROTEIN APPA"/>
    <property type="match status" value="1"/>
</dbReference>